<sequence length="209" mass="23474">MNEEDAKQAIESDQLAIISSFLRDRPEKAAGPLDPYDQSAVEEMEGPISLVPIGRHRGEKFMLPSRITTVAGLRRGFDKNLYKFFVFPNSAIAQRLCDALIDIATVTEECDVPRLYYGTIIRSYNAGITPKPTNIRMTELRCHPKIKDFYLKVHAADQEEKGINDESGGRIVLFWGKVIESGIGLAVRDLAWGEFALLPEKYEKLLDGL</sequence>
<protein>
    <submittedName>
        <fullName evidence="1">Uncharacterized protein</fullName>
    </submittedName>
</protein>
<accession>A0A1N7RY80</accession>
<proteinExistence type="predicted"/>
<dbReference type="AlphaFoldDB" id="A0A1N7RY80"/>
<dbReference type="Proteomes" id="UP000195569">
    <property type="component" value="Unassembled WGS sequence"/>
</dbReference>
<reference evidence="1" key="1">
    <citation type="submission" date="2016-12" db="EMBL/GenBank/DDBJ databases">
        <authorList>
            <person name="Moulin L."/>
        </authorList>
    </citation>
    <scope>NUCLEOTIDE SEQUENCE [LARGE SCALE GENOMIC DNA]</scope>
    <source>
        <strain evidence="1">STM 7183</strain>
    </source>
</reference>
<organism evidence="1 2">
    <name type="scientific">Paraburkholderia piptadeniae</name>
    <dbReference type="NCBI Taxonomy" id="1701573"/>
    <lineage>
        <taxon>Bacteria</taxon>
        <taxon>Pseudomonadati</taxon>
        <taxon>Pseudomonadota</taxon>
        <taxon>Betaproteobacteria</taxon>
        <taxon>Burkholderiales</taxon>
        <taxon>Burkholderiaceae</taxon>
        <taxon>Paraburkholderia</taxon>
    </lineage>
</organism>
<dbReference type="EMBL" id="CYGY02000023">
    <property type="protein sequence ID" value="SIT40080.1"/>
    <property type="molecule type" value="Genomic_DNA"/>
</dbReference>
<comment type="caution">
    <text evidence="1">The sequence shown here is derived from an EMBL/GenBank/DDBJ whole genome shotgun (WGS) entry which is preliminary data.</text>
</comment>
<name>A0A1N7RY80_9BURK</name>
<gene>
    <name evidence="1" type="ORF">BN2476_230376</name>
</gene>
<keyword evidence="2" id="KW-1185">Reference proteome</keyword>
<evidence type="ECO:0000313" key="1">
    <source>
        <dbReference type="EMBL" id="SIT40080.1"/>
    </source>
</evidence>
<evidence type="ECO:0000313" key="2">
    <source>
        <dbReference type="Proteomes" id="UP000195569"/>
    </source>
</evidence>